<feature type="compositionally biased region" description="Polar residues" evidence="1">
    <location>
        <begin position="330"/>
        <end position="340"/>
    </location>
</feature>
<keyword evidence="3" id="KW-1185">Reference proteome</keyword>
<dbReference type="InParanoid" id="K3XAU9"/>
<reference evidence="3" key="1">
    <citation type="journal article" date="2010" name="Genome Biol.">
        <title>Genome sequence of the necrotrophic plant pathogen Pythium ultimum reveals original pathogenicity mechanisms and effector repertoire.</title>
        <authorList>
            <person name="Levesque C.A."/>
            <person name="Brouwer H."/>
            <person name="Cano L."/>
            <person name="Hamilton J.P."/>
            <person name="Holt C."/>
            <person name="Huitema E."/>
            <person name="Raffaele S."/>
            <person name="Robideau G.P."/>
            <person name="Thines M."/>
            <person name="Win J."/>
            <person name="Zerillo M.M."/>
            <person name="Beakes G.W."/>
            <person name="Boore J.L."/>
            <person name="Busam D."/>
            <person name="Dumas B."/>
            <person name="Ferriera S."/>
            <person name="Fuerstenberg S.I."/>
            <person name="Gachon C.M."/>
            <person name="Gaulin E."/>
            <person name="Govers F."/>
            <person name="Grenville-Briggs L."/>
            <person name="Horner N."/>
            <person name="Hostetler J."/>
            <person name="Jiang R.H."/>
            <person name="Johnson J."/>
            <person name="Krajaejun T."/>
            <person name="Lin H."/>
            <person name="Meijer H.J."/>
            <person name="Moore B."/>
            <person name="Morris P."/>
            <person name="Phuntmart V."/>
            <person name="Puiu D."/>
            <person name="Shetty J."/>
            <person name="Stajich J.E."/>
            <person name="Tripathy S."/>
            <person name="Wawra S."/>
            <person name="van West P."/>
            <person name="Whitty B.R."/>
            <person name="Coutinho P.M."/>
            <person name="Henrissat B."/>
            <person name="Martin F."/>
            <person name="Thomas P.D."/>
            <person name="Tyler B.M."/>
            <person name="De Vries R.P."/>
            <person name="Kamoun S."/>
            <person name="Yandell M."/>
            <person name="Tisserat N."/>
            <person name="Buell C.R."/>
        </authorList>
    </citation>
    <scope>NUCLEOTIDE SEQUENCE</scope>
    <source>
        <strain evidence="3">DAOM:BR144</strain>
    </source>
</reference>
<protein>
    <submittedName>
        <fullName evidence="2">Uncharacterized protein</fullName>
    </submittedName>
</protein>
<proteinExistence type="predicted"/>
<feature type="compositionally biased region" description="Basic and acidic residues" evidence="1">
    <location>
        <begin position="313"/>
        <end position="329"/>
    </location>
</feature>
<evidence type="ECO:0000313" key="3">
    <source>
        <dbReference type="Proteomes" id="UP000019132"/>
    </source>
</evidence>
<name>K3XAU9_GLOUD</name>
<evidence type="ECO:0000256" key="1">
    <source>
        <dbReference type="SAM" id="MobiDB-lite"/>
    </source>
</evidence>
<feature type="region of interest" description="Disordered" evidence="1">
    <location>
        <begin position="1"/>
        <end position="61"/>
    </location>
</feature>
<feature type="compositionally biased region" description="Polar residues" evidence="1">
    <location>
        <begin position="1"/>
        <end position="14"/>
    </location>
</feature>
<feature type="compositionally biased region" description="Polar residues" evidence="1">
    <location>
        <begin position="73"/>
        <end position="83"/>
    </location>
</feature>
<feature type="compositionally biased region" description="Basic and acidic residues" evidence="1">
    <location>
        <begin position="140"/>
        <end position="158"/>
    </location>
</feature>
<dbReference type="Proteomes" id="UP000019132">
    <property type="component" value="Unassembled WGS sequence"/>
</dbReference>
<organism evidence="2 3">
    <name type="scientific">Globisporangium ultimum (strain ATCC 200006 / CBS 805.95 / DAOM BR144)</name>
    <name type="common">Pythium ultimum</name>
    <dbReference type="NCBI Taxonomy" id="431595"/>
    <lineage>
        <taxon>Eukaryota</taxon>
        <taxon>Sar</taxon>
        <taxon>Stramenopiles</taxon>
        <taxon>Oomycota</taxon>
        <taxon>Peronosporomycetes</taxon>
        <taxon>Pythiales</taxon>
        <taxon>Pythiaceae</taxon>
        <taxon>Globisporangium</taxon>
    </lineage>
</organism>
<feature type="compositionally biased region" description="Gly residues" evidence="1">
    <location>
        <begin position="169"/>
        <end position="179"/>
    </location>
</feature>
<feature type="region of interest" description="Disordered" evidence="1">
    <location>
        <begin position="140"/>
        <end position="185"/>
    </location>
</feature>
<dbReference type="eggNOG" id="ENOG502SAP7">
    <property type="taxonomic scope" value="Eukaryota"/>
</dbReference>
<reference evidence="3" key="2">
    <citation type="submission" date="2010-04" db="EMBL/GenBank/DDBJ databases">
        <authorList>
            <person name="Buell R."/>
            <person name="Hamilton J."/>
            <person name="Hostetler J."/>
        </authorList>
    </citation>
    <scope>NUCLEOTIDE SEQUENCE [LARGE SCALE GENOMIC DNA]</scope>
    <source>
        <strain evidence="3">DAOM:BR144</strain>
    </source>
</reference>
<dbReference type="HOGENOM" id="CLU_920093_0_0_1"/>
<dbReference type="VEuPathDB" id="FungiDB:PYU1_G014318"/>
<dbReference type="OMA" id="RTRFHIT"/>
<accession>K3XAU9</accession>
<dbReference type="AlphaFoldDB" id="K3XAU9"/>
<reference evidence="2" key="3">
    <citation type="submission" date="2015-02" db="UniProtKB">
        <authorList>
            <consortium name="EnsemblProtists"/>
        </authorList>
    </citation>
    <scope>IDENTIFICATION</scope>
    <source>
        <strain evidence="2">DAOM BR144</strain>
    </source>
</reference>
<feature type="compositionally biased region" description="Low complexity" evidence="1">
    <location>
        <begin position="26"/>
        <end position="48"/>
    </location>
</feature>
<feature type="region of interest" description="Disordered" evidence="1">
    <location>
        <begin position="73"/>
        <end position="115"/>
    </location>
</feature>
<dbReference type="EMBL" id="GL376566">
    <property type="status" value="NOT_ANNOTATED_CDS"/>
    <property type="molecule type" value="Genomic_DNA"/>
</dbReference>
<sequence>MSITKPDAASTTEAGTIGDDLDKEAGLGSLPSSPVSSTVSSGLVSSAANAATSGPRIDRSVASRTQFQITLPLSTGSCSQGATSTGGTGDTNSPFDQRGWSSPHGEPYRPLGKPDLSLKFSPRLADGSSLLQNAHRMKVFEGKDAGDKDNKGGSELRHATGVHSHSAVGGSGGSSGHGPGSASRPGLFEMFPLNFANKKRPLDERQVKLAHRLYASTTNYSPGKVRGLRRNLQNHHFEEQQHTHFDAALSLSSTQFDRTQQSSFHQGDESVELLRHAIRECSSRLRAVKNGASFLAQVSSSEHLDLLHLQEEYHREPHEQQQQEERDSRPFSSFMTTARHQVSAKA</sequence>
<evidence type="ECO:0000313" key="2">
    <source>
        <dbReference type="EnsemblProtists" id="PYU1_T014348"/>
    </source>
</evidence>
<dbReference type="EnsemblProtists" id="PYU1_T014348">
    <property type="protein sequence ID" value="PYU1_T014348"/>
    <property type="gene ID" value="PYU1_G014318"/>
</dbReference>
<feature type="region of interest" description="Disordered" evidence="1">
    <location>
        <begin position="313"/>
        <end position="346"/>
    </location>
</feature>